<proteinExistence type="predicted"/>
<evidence type="ECO:0000313" key="5">
    <source>
        <dbReference type="Proteomes" id="UP000683360"/>
    </source>
</evidence>
<feature type="domain" description="DUF1758" evidence="3">
    <location>
        <begin position="57"/>
        <end position="219"/>
    </location>
</feature>
<dbReference type="EMBL" id="CAJPWZ010000533">
    <property type="protein sequence ID" value="CAG2195807.1"/>
    <property type="molecule type" value="Genomic_DNA"/>
</dbReference>
<dbReference type="Pfam" id="PF00078">
    <property type="entry name" value="RVT_1"/>
    <property type="match status" value="1"/>
</dbReference>
<dbReference type="GO" id="GO:0003676">
    <property type="term" value="F:nucleic acid binding"/>
    <property type="evidence" value="ECO:0007669"/>
    <property type="project" value="InterPro"/>
</dbReference>
<dbReference type="SUPFAM" id="SSF56672">
    <property type="entry name" value="DNA/RNA polymerases"/>
    <property type="match status" value="1"/>
</dbReference>
<reference evidence="4" key="1">
    <citation type="submission" date="2021-03" db="EMBL/GenBank/DDBJ databases">
        <authorList>
            <person name="Bekaert M."/>
        </authorList>
    </citation>
    <scope>NUCLEOTIDE SEQUENCE</scope>
</reference>
<dbReference type="Gene3D" id="3.30.420.10">
    <property type="entry name" value="Ribonuclease H-like superfamily/Ribonuclease H"/>
    <property type="match status" value="1"/>
</dbReference>
<name>A0A8S3QLP6_MYTED</name>
<gene>
    <name evidence="4" type="ORF">MEDL_10675</name>
</gene>
<feature type="compositionally biased region" description="Basic and acidic residues" evidence="1">
    <location>
        <begin position="1"/>
        <end position="23"/>
    </location>
</feature>
<dbReference type="AlphaFoldDB" id="A0A8S3QLP6"/>
<evidence type="ECO:0000313" key="4">
    <source>
        <dbReference type="EMBL" id="CAG2195807.1"/>
    </source>
</evidence>
<evidence type="ECO:0000259" key="3">
    <source>
        <dbReference type="Pfam" id="PF05585"/>
    </source>
</evidence>
<dbReference type="InterPro" id="IPR000477">
    <property type="entry name" value="RT_dom"/>
</dbReference>
<evidence type="ECO:0000259" key="2">
    <source>
        <dbReference type="Pfam" id="PF00078"/>
    </source>
</evidence>
<dbReference type="InterPro" id="IPR021109">
    <property type="entry name" value="Peptidase_aspartic_dom_sf"/>
</dbReference>
<comment type="caution">
    <text evidence="4">The sequence shown here is derived from an EMBL/GenBank/DDBJ whole genome shotgun (WGS) entry which is preliminary data.</text>
</comment>
<sequence>MTSVHLSEENSHSSIEELRRQEEFSVNMESNEDPTENMLVSSSEMVLMQTAKTDVVNPKNKEKVETRILFDSGSQRTYISQSLASKLNLKGDIEEELKLVTFGSEKPKTVKTSSTNLSIKLNNGKNFNLVANIVPVISGCVHRKSLDASAMEYLKNFVKEVELADELPFQNESSSIELLIGNDYNLDLILSNKVEIQPGLYLLASKLGWIVTGRTRETYEEKSETGLLILSNTSSFEISDIENPDQSIVAQAGICDLWNLESIGIIENMETSSDKKAMEYFKETLKFKNGRYYVKWPWKENTQELPDNRELALGRLKSCVAHQIQKGIVEEVNEFRTGGRKHYISHHAVITPQKSTTKVRIVYDASAKTNKEMPSLNECLYQGPVLLNNLCGIFMRFRLHKIAMVADIEKAFLQVGLQEDDRDVTRFMWLKDCANMYVERQNIQEYRFCRVPFGVISSPFLLAATIEHHVDMYNTPIAEKIKNNIYVDNLISGCESVPKALKFYSDAKDIFKEAAMNLREWISNSSSINELLPASDKTDALQVSVLGHIWNIEDDKVAVKPSKFTVCPGKTTKRITLMELAEIFDPIGLFSPIIIGDLNDKTCKLLCFCDASVRAYSAAVDLHHTCGQSSKSDLIFSKSRLAPVKEMSIPRLELMAVLIGVRSLIFVKSELDISIEEMYLRSDSQCVLKWISTKKELNVFVKNIIAEIKAHKDVKFMYVNTMENPDDVATRGTTASKLKNDSLWWHGPKCSNYDTQNWKNDSFGDNSSVEKMYQSEIKDENSRCSTLLCNQIEEENRSPLGIDCRKFSSYTKVIRVTAWIQRFVSRMKKDKSSTGKVLT</sequence>
<evidence type="ECO:0008006" key="6">
    <source>
        <dbReference type="Google" id="ProtNLM"/>
    </source>
</evidence>
<evidence type="ECO:0000256" key="1">
    <source>
        <dbReference type="SAM" id="MobiDB-lite"/>
    </source>
</evidence>
<dbReference type="InterPro" id="IPR008042">
    <property type="entry name" value="Retrotrans_Pao"/>
</dbReference>
<dbReference type="OrthoDB" id="6147889at2759"/>
<dbReference type="CDD" id="cd00303">
    <property type="entry name" value="retropepsin_like"/>
    <property type="match status" value="1"/>
</dbReference>
<dbReference type="GO" id="GO:0006259">
    <property type="term" value="P:DNA metabolic process"/>
    <property type="evidence" value="ECO:0007669"/>
    <property type="project" value="UniProtKB-ARBA"/>
</dbReference>
<protein>
    <recommendedName>
        <fullName evidence="6">Peptidase aspartic putative domain-containing protein</fullName>
    </recommendedName>
</protein>
<dbReference type="Proteomes" id="UP000683360">
    <property type="component" value="Unassembled WGS sequence"/>
</dbReference>
<organism evidence="4 5">
    <name type="scientific">Mytilus edulis</name>
    <name type="common">Blue mussel</name>
    <dbReference type="NCBI Taxonomy" id="6550"/>
    <lineage>
        <taxon>Eukaryota</taxon>
        <taxon>Metazoa</taxon>
        <taxon>Spiralia</taxon>
        <taxon>Lophotrochozoa</taxon>
        <taxon>Mollusca</taxon>
        <taxon>Bivalvia</taxon>
        <taxon>Autobranchia</taxon>
        <taxon>Pteriomorphia</taxon>
        <taxon>Mytilida</taxon>
        <taxon>Mytiloidea</taxon>
        <taxon>Mytilidae</taxon>
        <taxon>Mytilinae</taxon>
        <taxon>Mytilus</taxon>
    </lineage>
</organism>
<accession>A0A8S3QLP6</accession>
<dbReference type="Pfam" id="PF05380">
    <property type="entry name" value="Peptidase_A17"/>
    <property type="match status" value="1"/>
</dbReference>
<dbReference type="CDD" id="cd01644">
    <property type="entry name" value="RT_pepA17"/>
    <property type="match status" value="1"/>
</dbReference>
<dbReference type="PANTHER" id="PTHR47331:SF1">
    <property type="entry name" value="GAG-LIKE PROTEIN"/>
    <property type="match status" value="1"/>
</dbReference>
<dbReference type="InterPro" id="IPR008737">
    <property type="entry name" value="DUF1758"/>
</dbReference>
<keyword evidence="5" id="KW-1185">Reference proteome</keyword>
<dbReference type="PANTHER" id="PTHR47331">
    <property type="entry name" value="PHD-TYPE DOMAIN-CONTAINING PROTEIN"/>
    <property type="match status" value="1"/>
</dbReference>
<dbReference type="Pfam" id="PF05585">
    <property type="entry name" value="DUF1758"/>
    <property type="match status" value="1"/>
</dbReference>
<feature type="domain" description="Reverse transcriptase" evidence="2">
    <location>
        <begin position="399"/>
        <end position="518"/>
    </location>
</feature>
<dbReference type="InterPro" id="IPR043502">
    <property type="entry name" value="DNA/RNA_pol_sf"/>
</dbReference>
<dbReference type="Gene3D" id="2.40.70.10">
    <property type="entry name" value="Acid Proteases"/>
    <property type="match status" value="1"/>
</dbReference>
<dbReference type="InterPro" id="IPR036397">
    <property type="entry name" value="RNaseH_sf"/>
</dbReference>
<feature type="region of interest" description="Disordered" evidence="1">
    <location>
        <begin position="1"/>
        <end position="35"/>
    </location>
</feature>